<dbReference type="PANTHER" id="PTHR35271">
    <property type="entry name" value="ABC TRANSPORTER, SUBSTRATE-BINDING LIPOPROTEIN-RELATED"/>
    <property type="match status" value="1"/>
</dbReference>
<sequence length="76" mass="8153">RQFVKAGGLMSYGADIIASYCQAAVLVDKILKGANPGDLPVEQPTKFELLINLKTAKALGLTIPQSVLLRADEVIR</sequence>
<dbReference type="AlphaFoldDB" id="A0A537IZ58"/>
<comment type="caution">
    <text evidence="1">The sequence shown here is derived from an EMBL/GenBank/DDBJ whole genome shotgun (WGS) entry which is preliminary data.</text>
</comment>
<dbReference type="InterPro" id="IPR007487">
    <property type="entry name" value="ABC_transpt-TYRBP-like"/>
</dbReference>
<dbReference type="Gene3D" id="3.40.50.2300">
    <property type="match status" value="2"/>
</dbReference>
<dbReference type="PANTHER" id="PTHR35271:SF1">
    <property type="entry name" value="ABC TRANSPORTER, SUBSTRATE-BINDING LIPOPROTEIN"/>
    <property type="match status" value="1"/>
</dbReference>
<evidence type="ECO:0000313" key="1">
    <source>
        <dbReference type="EMBL" id="TMI76598.1"/>
    </source>
</evidence>
<dbReference type="Pfam" id="PF04392">
    <property type="entry name" value="ABC_sub_bind"/>
    <property type="match status" value="1"/>
</dbReference>
<dbReference type="Proteomes" id="UP000320048">
    <property type="component" value="Unassembled WGS sequence"/>
</dbReference>
<evidence type="ECO:0000313" key="2">
    <source>
        <dbReference type="Proteomes" id="UP000320048"/>
    </source>
</evidence>
<organism evidence="1 2">
    <name type="scientific">Candidatus Segetimicrobium genomatis</name>
    <dbReference type="NCBI Taxonomy" id="2569760"/>
    <lineage>
        <taxon>Bacteria</taxon>
        <taxon>Bacillati</taxon>
        <taxon>Candidatus Sysuimicrobiota</taxon>
        <taxon>Candidatus Sysuimicrobiia</taxon>
        <taxon>Candidatus Sysuimicrobiales</taxon>
        <taxon>Candidatus Segetimicrobiaceae</taxon>
        <taxon>Candidatus Segetimicrobium</taxon>
    </lineage>
</organism>
<protein>
    <submittedName>
        <fullName evidence="1">ABC transporter substrate-binding protein</fullName>
    </submittedName>
</protein>
<proteinExistence type="predicted"/>
<feature type="non-terminal residue" evidence="1">
    <location>
        <position position="1"/>
    </location>
</feature>
<reference evidence="1 2" key="1">
    <citation type="journal article" date="2019" name="Nat. Microbiol.">
        <title>Mediterranean grassland soil C-N compound turnover is dependent on rainfall and depth, and is mediated by genomically divergent microorganisms.</title>
        <authorList>
            <person name="Diamond S."/>
            <person name="Andeer P.F."/>
            <person name="Li Z."/>
            <person name="Crits-Christoph A."/>
            <person name="Burstein D."/>
            <person name="Anantharaman K."/>
            <person name="Lane K.R."/>
            <person name="Thomas B.C."/>
            <person name="Pan C."/>
            <person name="Northen T.R."/>
            <person name="Banfield J.F."/>
        </authorList>
    </citation>
    <scope>NUCLEOTIDE SEQUENCE [LARGE SCALE GENOMIC DNA]</scope>
    <source>
        <strain evidence="1">NP_7</strain>
    </source>
</reference>
<accession>A0A537IZ58</accession>
<name>A0A537IZ58_9BACT</name>
<dbReference type="EMBL" id="VBAO01000507">
    <property type="protein sequence ID" value="TMI76598.1"/>
    <property type="molecule type" value="Genomic_DNA"/>
</dbReference>
<gene>
    <name evidence="1" type="ORF">E6H04_14935</name>
</gene>